<dbReference type="SUPFAM" id="SSF52540">
    <property type="entry name" value="P-loop containing nucleoside triphosphate hydrolases"/>
    <property type="match status" value="1"/>
</dbReference>
<feature type="domain" description="Sulfotransferase" evidence="5">
    <location>
        <begin position="46"/>
        <end position="305"/>
    </location>
</feature>
<feature type="region of interest" description="Disordered" evidence="4">
    <location>
        <begin position="1"/>
        <end position="20"/>
    </location>
</feature>
<organism evidence="6 7">
    <name type="scientific">Ricinus communis</name>
    <name type="common">Castor bean</name>
    <dbReference type="NCBI Taxonomy" id="3988"/>
    <lineage>
        <taxon>Eukaryota</taxon>
        <taxon>Viridiplantae</taxon>
        <taxon>Streptophyta</taxon>
        <taxon>Embryophyta</taxon>
        <taxon>Tracheophyta</taxon>
        <taxon>Spermatophyta</taxon>
        <taxon>Magnoliopsida</taxon>
        <taxon>eudicotyledons</taxon>
        <taxon>Gunneridae</taxon>
        <taxon>Pentapetalae</taxon>
        <taxon>rosids</taxon>
        <taxon>fabids</taxon>
        <taxon>Malpighiales</taxon>
        <taxon>Euphorbiaceae</taxon>
        <taxon>Acalyphoideae</taxon>
        <taxon>Acalypheae</taxon>
        <taxon>Ricinus</taxon>
    </lineage>
</organism>
<reference evidence="7" key="1">
    <citation type="journal article" date="2010" name="Nat. Biotechnol.">
        <title>Draft genome sequence of the oilseed species Ricinus communis.</title>
        <authorList>
            <person name="Chan A.P."/>
            <person name="Crabtree J."/>
            <person name="Zhao Q."/>
            <person name="Lorenzi H."/>
            <person name="Orvis J."/>
            <person name="Puiu D."/>
            <person name="Melake-Berhan A."/>
            <person name="Jones K.M."/>
            <person name="Redman J."/>
            <person name="Chen G."/>
            <person name="Cahoon E.B."/>
            <person name="Gedil M."/>
            <person name="Stanke M."/>
            <person name="Haas B.J."/>
            <person name="Wortman J.R."/>
            <person name="Fraser-Liggett C.M."/>
            <person name="Ravel J."/>
            <person name="Rabinowicz P.D."/>
        </authorList>
    </citation>
    <scope>NUCLEOTIDE SEQUENCE [LARGE SCALE GENOMIC DNA]</scope>
    <source>
        <strain evidence="7">cv. Hale</strain>
    </source>
</reference>
<dbReference type="InParanoid" id="B9SUK2"/>
<protein>
    <recommendedName>
        <fullName evidence="3">Sulfotransferase</fullName>
        <ecNumber evidence="3">2.8.2.-</ecNumber>
    </recommendedName>
</protein>
<accession>B9SUK2</accession>
<dbReference type="PANTHER" id="PTHR11783">
    <property type="entry name" value="SULFOTRANSFERASE SULT"/>
    <property type="match status" value="1"/>
</dbReference>
<dbReference type="Gene3D" id="3.40.50.300">
    <property type="entry name" value="P-loop containing nucleotide triphosphate hydrolases"/>
    <property type="match status" value="1"/>
</dbReference>
<evidence type="ECO:0000313" key="7">
    <source>
        <dbReference type="Proteomes" id="UP000008311"/>
    </source>
</evidence>
<dbReference type="Pfam" id="PF00685">
    <property type="entry name" value="Sulfotransfer_1"/>
    <property type="match status" value="1"/>
</dbReference>
<name>B9SUK2_RICCO</name>
<dbReference type="InterPro" id="IPR000863">
    <property type="entry name" value="Sulfotransferase_dom"/>
</dbReference>
<evidence type="ECO:0000256" key="4">
    <source>
        <dbReference type="SAM" id="MobiDB-lite"/>
    </source>
</evidence>
<evidence type="ECO:0000256" key="1">
    <source>
        <dbReference type="ARBA" id="ARBA00005771"/>
    </source>
</evidence>
<evidence type="ECO:0000256" key="2">
    <source>
        <dbReference type="ARBA" id="ARBA00022679"/>
    </source>
</evidence>
<dbReference type="EMBL" id="EQ974148">
    <property type="protein sequence ID" value="EEF32713.1"/>
    <property type="molecule type" value="Genomic_DNA"/>
</dbReference>
<dbReference type="AlphaFoldDB" id="B9SUK2"/>
<dbReference type="Proteomes" id="UP000008311">
    <property type="component" value="Unassembled WGS sequence"/>
</dbReference>
<comment type="similarity">
    <text evidence="1 3">Belongs to the sulfotransferase 1 family.</text>
</comment>
<dbReference type="EC" id="2.8.2.-" evidence="3"/>
<evidence type="ECO:0000313" key="6">
    <source>
        <dbReference type="EMBL" id="EEF32713.1"/>
    </source>
</evidence>
<keyword evidence="2 3" id="KW-0808">Transferase</keyword>
<proteinExistence type="inferred from homology"/>
<sequence>MESSSLMNDNVSVSETSDSPRRYTKYEDIISTLPQEEAQENFTAQPTDIIISSFPKSGTTWLKALCFAILRRNHLRDASTNRLLTELPHDIVPFIDYSTDNGGIRVPNDLPLWATHIPYSSLPKSILESNCKIIFIGRNPKDVFVSLWHFISRVSGAGTRILPLEEVFQGFCKGVTMYGPYWDHVLGYWKASLQFPDRILFIKYEDLQLDTLSSVKRLAEFMGCPFTMEEERQGLVQEVVDLCSFQLLSNLEVNKSKEYFSTWPAKFEHNAFFRKGKIGDWENYLTPEMVAQLDEITEKKFGGSGLSFVTSITSPTP</sequence>
<dbReference type="eggNOG" id="KOG1584">
    <property type="taxonomic scope" value="Eukaryota"/>
</dbReference>
<dbReference type="GO" id="GO:0005737">
    <property type="term" value="C:cytoplasm"/>
    <property type="evidence" value="ECO:0000318"/>
    <property type="project" value="GO_Central"/>
</dbReference>
<gene>
    <name evidence="6" type="ORF">RCOM_0857550</name>
</gene>
<dbReference type="InterPro" id="IPR027417">
    <property type="entry name" value="P-loop_NTPase"/>
</dbReference>
<dbReference type="GO" id="GO:0008146">
    <property type="term" value="F:sulfotransferase activity"/>
    <property type="evidence" value="ECO:0000318"/>
    <property type="project" value="GO_Central"/>
</dbReference>
<keyword evidence="7" id="KW-1185">Reference proteome</keyword>
<dbReference type="GO" id="GO:0051923">
    <property type="term" value="P:sulfation"/>
    <property type="evidence" value="ECO:0000318"/>
    <property type="project" value="GO_Central"/>
</dbReference>
<feature type="compositionally biased region" description="Polar residues" evidence="4">
    <location>
        <begin position="1"/>
        <end position="17"/>
    </location>
</feature>
<evidence type="ECO:0000256" key="3">
    <source>
        <dbReference type="RuleBase" id="RU361155"/>
    </source>
</evidence>
<evidence type="ECO:0000259" key="5">
    <source>
        <dbReference type="Pfam" id="PF00685"/>
    </source>
</evidence>